<dbReference type="KEGG" id="mpk:VL20_4089"/>
<evidence type="ECO:0000256" key="10">
    <source>
        <dbReference type="PROSITE-ProRule" id="PRU01193"/>
    </source>
</evidence>
<dbReference type="Pfam" id="PF00571">
    <property type="entry name" value="CBS"/>
    <property type="match status" value="2"/>
</dbReference>
<evidence type="ECO:0000256" key="8">
    <source>
        <dbReference type="ARBA" id="ARBA00023136"/>
    </source>
</evidence>
<dbReference type="InterPro" id="IPR016169">
    <property type="entry name" value="FAD-bd_PCMH_sub2"/>
</dbReference>
<dbReference type="AlphaFoldDB" id="A0A0K1S4P7"/>
<dbReference type="Gene3D" id="3.10.580.10">
    <property type="entry name" value="CBS-domain"/>
    <property type="match status" value="1"/>
</dbReference>
<dbReference type="InterPro" id="IPR000644">
    <property type="entry name" value="CBS_dom"/>
</dbReference>
<dbReference type="SUPFAM" id="SSF54631">
    <property type="entry name" value="CBS-domain pair"/>
    <property type="match status" value="1"/>
</dbReference>
<keyword evidence="4 10" id="KW-0812">Transmembrane</keyword>
<feature type="transmembrane region" description="Helical" evidence="11">
    <location>
        <begin position="6"/>
        <end position="31"/>
    </location>
</feature>
<dbReference type="PANTHER" id="PTHR43099">
    <property type="entry name" value="UPF0053 PROTEIN YRKA"/>
    <property type="match status" value="1"/>
</dbReference>
<feature type="domain" description="CBS" evidence="12">
    <location>
        <begin position="293"/>
        <end position="355"/>
    </location>
</feature>
<dbReference type="PROSITE" id="PS51846">
    <property type="entry name" value="CNNM"/>
    <property type="match status" value="1"/>
</dbReference>
<dbReference type="GO" id="GO:0005886">
    <property type="term" value="C:plasma membrane"/>
    <property type="evidence" value="ECO:0007669"/>
    <property type="project" value="UniProtKB-SubCell"/>
</dbReference>
<accession>A0A0K1S4P7</accession>
<organism evidence="14 15">
    <name type="scientific">Microcystis panniformis FACHB-1757</name>
    <dbReference type="NCBI Taxonomy" id="1638788"/>
    <lineage>
        <taxon>Bacteria</taxon>
        <taxon>Bacillati</taxon>
        <taxon>Cyanobacteriota</taxon>
        <taxon>Cyanophyceae</taxon>
        <taxon>Oscillatoriophycideae</taxon>
        <taxon>Chroococcales</taxon>
        <taxon>Microcystaceae</taxon>
        <taxon>Microcystis</taxon>
    </lineage>
</organism>
<dbReference type="InterPro" id="IPR046342">
    <property type="entry name" value="CBS_dom_sf"/>
</dbReference>
<evidence type="ECO:0000259" key="12">
    <source>
        <dbReference type="PROSITE" id="PS51371"/>
    </source>
</evidence>
<feature type="domain" description="CNNM transmembrane" evidence="13">
    <location>
        <begin position="2"/>
        <end position="210"/>
    </location>
</feature>
<dbReference type="EMBL" id="CP011339">
    <property type="protein sequence ID" value="AKV69035.1"/>
    <property type="molecule type" value="Genomic_DNA"/>
</dbReference>
<dbReference type="PANTHER" id="PTHR43099:SF2">
    <property type="entry name" value="UPF0053 PROTEIN YRKA"/>
    <property type="match status" value="1"/>
</dbReference>
<evidence type="ECO:0000256" key="3">
    <source>
        <dbReference type="ARBA" id="ARBA00022475"/>
    </source>
</evidence>
<dbReference type="Pfam" id="PF01595">
    <property type="entry name" value="CNNM"/>
    <property type="match status" value="1"/>
</dbReference>
<evidence type="ECO:0000256" key="6">
    <source>
        <dbReference type="ARBA" id="ARBA00022989"/>
    </source>
</evidence>
<dbReference type="SMART" id="SM01091">
    <property type="entry name" value="CorC_HlyC"/>
    <property type="match status" value="1"/>
</dbReference>
<keyword evidence="6 10" id="KW-1133">Transmembrane helix</keyword>
<proteinExistence type="inferred from homology"/>
<evidence type="ECO:0000256" key="5">
    <source>
        <dbReference type="ARBA" id="ARBA00022737"/>
    </source>
</evidence>
<evidence type="ECO:0000256" key="4">
    <source>
        <dbReference type="ARBA" id="ARBA00022692"/>
    </source>
</evidence>
<keyword evidence="7 9" id="KW-0129">CBS domain</keyword>
<evidence type="ECO:0000256" key="7">
    <source>
        <dbReference type="ARBA" id="ARBA00023122"/>
    </source>
</evidence>
<evidence type="ECO:0000259" key="13">
    <source>
        <dbReference type="PROSITE" id="PS51846"/>
    </source>
</evidence>
<dbReference type="PATRIC" id="fig|1638788.3.peg.4120"/>
<dbReference type="Gene3D" id="3.30.465.10">
    <property type="match status" value="1"/>
</dbReference>
<dbReference type="Pfam" id="PF03471">
    <property type="entry name" value="CorC_HlyC"/>
    <property type="match status" value="1"/>
</dbReference>
<dbReference type="SUPFAM" id="SSF56176">
    <property type="entry name" value="FAD-binding/transporter-associated domain-like"/>
    <property type="match status" value="1"/>
</dbReference>
<dbReference type="PROSITE" id="PS51371">
    <property type="entry name" value="CBS"/>
    <property type="match status" value="1"/>
</dbReference>
<dbReference type="InterPro" id="IPR051676">
    <property type="entry name" value="UPF0053_domain"/>
</dbReference>
<reference evidence="14 15" key="1">
    <citation type="journal article" date="2016" name="Stand. Genomic Sci.">
        <title>Complete genome sequence and genomic characterization of Microcystis panniformis FACHB 1757 by third-generation sequencing.</title>
        <authorList>
            <person name="Zhang J.Y."/>
            <person name="Guan R."/>
            <person name="Zhang H.J."/>
            <person name="Li H."/>
            <person name="Xiao P."/>
            <person name="Yu G.L."/>
            <person name="Du L."/>
            <person name="Cao D.M."/>
            <person name="Zhu B.C."/>
            <person name="Li R.H."/>
            <person name="Lu Z.H."/>
        </authorList>
    </citation>
    <scope>NUCLEOTIDE SEQUENCE [LARGE SCALE GENOMIC DNA]</scope>
    <source>
        <strain evidence="14 15">FACHB-1757</strain>
    </source>
</reference>
<dbReference type="InterPro" id="IPR005170">
    <property type="entry name" value="Transptr-assoc_dom"/>
</dbReference>
<evidence type="ECO:0000256" key="11">
    <source>
        <dbReference type="SAM" id="Phobius"/>
    </source>
</evidence>
<comment type="similarity">
    <text evidence="2">Belongs to the UPF0053 family.</text>
</comment>
<feature type="transmembrane region" description="Helical" evidence="11">
    <location>
        <begin position="68"/>
        <end position="89"/>
    </location>
</feature>
<keyword evidence="15" id="KW-1185">Reference proteome</keyword>
<dbReference type="InterPro" id="IPR002550">
    <property type="entry name" value="CNNM"/>
</dbReference>
<feature type="transmembrane region" description="Helical" evidence="11">
    <location>
        <begin position="142"/>
        <end position="161"/>
    </location>
</feature>
<dbReference type="InterPro" id="IPR036318">
    <property type="entry name" value="FAD-bd_PCMH-like_sf"/>
</dbReference>
<keyword evidence="3" id="KW-1003">Cell membrane</keyword>
<comment type="subcellular location">
    <subcellularLocation>
        <location evidence="1">Cell membrane</location>
        <topology evidence="1">Multi-pass membrane protein</topology>
    </subcellularLocation>
</comment>
<evidence type="ECO:0000313" key="14">
    <source>
        <dbReference type="EMBL" id="AKV69035.1"/>
    </source>
</evidence>
<dbReference type="CDD" id="cd04590">
    <property type="entry name" value="CBS_pair_CorC_HlyC_assoc"/>
    <property type="match status" value="1"/>
</dbReference>
<evidence type="ECO:0000256" key="2">
    <source>
        <dbReference type="ARBA" id="ARBA00006337"/>
    </source>
</evidence>
<sequence length="444" mass="49691">MDNQDLLTRLILVFLLIVLNAFFVAAEFSLVSVRRTRISQLVAAGDVPAQTVQSLQRSLDRLLSTTQLGITLSSLALGWIGESTMTVFVRKLLSFLPFSLNWQNLLSHGFSLCLAFLIVAYLQIVFGELYPKSLALIYAEPMARLLAAPIGVISQIFKPFIGILNQSTRFLLVLTRIPEVDLQRSNRVTCEELQLIISMEGELTGLEAAERKILNNVFQFGEITASEIMVPHNRLIAIPSTATFQELLLNVVNSGYSCYPVAGDSGDDIRGLIDFKDLALPLAEGQLNLTTPIKPWLKPVRFFPETTPLNELLTVMQESFLKMVIIVDEFGRTAGLLTLKDLIGEILGTFPPSDQSGTLEYQLLDESTFLVQAQMNLEDVNKALNLSLPLADEYQTLAGFILHHWQKIPRVGEQLYYQNLEFTIISKVGPRLEQIKIYRQQLSS</sequence>
<dbReference type="RefSeq" id="WP_052277183.1">
    <property type="nucleotide sequence ID" value="NZ_CP011339.1"/>
</dbReference>
<dbReference type="Proteomes" id="UP000068167">
    <property type="component" value="Chromosome"/>
</dbReference>
<evidence type="ECO:0000256" key="9">
    <source>
        <dbReference type="PROSITE-ProRule" id="PRU00703"/>
    </source>
</evidence>
<dbReference type="InterPro" id="IPR044751">
    <property type="entry name" value="Ion_transp-like_CBS"/>
</dbReference>
<name>A0A0K1S4P7_9CHRO</name>
<feature type="transmembrane region" description="Helical" evidence="11">
    <location>
        <begin position="109"/>
        <end position="130"/>
    </location>
</feature>
<keyword evidence="5" id="KW-0677">Repeat</keyword>
<dbReference type="GO" id="GO:0050660">
    <property type="term" value="F:flavin adenine dinucleotide binding"/>
    <property type="evidence" value="ECO:0007669"/>
    <property type="project" value="InterPro"/>
</dbReference>
<evidence type="ECO:0000313" key="15">
    <source>
        <dbReference type="Proteomes" id="UP000068167"/>
    </source>
</evidence>
<evidence type="ECO:0000256" key="1">
    <source>
        <dbReference type="ARBA" id="ARBA00004651"/>
    </source>
</evidence>
<keyword evidence="8 10" id="KW-0472">Membrane</keyword>
<gene>
    <name evidence="14" type="ORF">VL20_4089</name>
</gene>
<protein>
    <submittedName>
        <fullName evidence="14">Magnesium and cobalt efflux protein CorC</fullName>
    </submittedName>
</protein>